<comment type="similarity">
    <text evidence="11">Belongs to the SEDS family. FtsW subfamily.</text>
</comment>
<keyword evidence="2" id="KW-0328">Glycosyltransferase</keyword>
<evidence type="ECO:0000256" key="8">
    <source>
        <dbReference type="ARBA" id="ARBA00023136"/>
    </source>
</evidence>
<evidence type="ECO:0000256" key="10">
    <source>
        <dbReference type="ARBA" id="ARBA00033270"/>
    </source>
</evidence>
<dbReference type="GO" id="GO:0008955">
    <property type="term" value="F:peptidoglycan glycosyltransferase activity"/>
    <property type="evidence" value="ECO:0007669"/>
    <property type="project" value="UniProtKB-EC"/>
</dbReference>
<accession>A0A2M7W1B5</accession>
<dbReference type="GO" id="GO:0015648">
    <property type="term" value="F:lipid-linked peptidoglycan transporter activity"/>
    <property type="evidence" value="ECO:0007669"/>
    <property type="project" value="TreeGrafter"/>
</dbReference>
<evidence type="ECO:0000256" key="11">
    <source>
        <dbReference type="ARBA" id="ARBA00038053"/>
    </source>
</evidence>
<evidence type="ECO:0000256" key="12">
    <source>
        <dbReference type="ARBA" id="ARBA00041185"/>
    </source>
</evidence>
<dbReference type="GO" id="GO:0005886">
    <property type="term" value="C:plasma membrane"/>
    <property type="evidence" value="ECO:0007669"/>
    <property type="project" value="TreeGrafter"/>
</dbReference>
<keyword evidence="3" id="KW-0808">Transferase</keyword>
<dbReference type="InterPro" id="IPR001182">
    <property type="entry name" value="FtsW/RodA"/>
</dbReference>
<keyword evidence="5" id="KW-0133">Cell shape</keyword>
<protein>
    <recommendedName>
        <fullName evidence="12">Probable peptidoglycan glycosyltransferase FtsW</fullName>
        <ecNumber evidence="14">2.4.99.28</ecNumber>
    </recommendedName>
    <alternativeName>
        <fullName evidence="13">Cell division protein FtsW</fullName>
    </alternativeName>
    <alternativeName>
        <fullName evidence="10">Cell wall polymerase</fullName>
    </alternativeName>
    <alternativeName>
        <fullName evidence="9">Peptidoglycan polymerase</fullName>
    </alternativeName>
</protein>
<keyword evidence="6" id="KW-0573">Peptidoglycan synthesis</keyword>
<evidence type="ECO:0000256" key="2">
    <source>
        <dbReference type="ARBA" id="ARBA00022676"/>
    </source>
</evidence>
<dbReference type="PANTHER" id="PTHR30474:SF2">
    <property type="entry name" value="PEPTIDOGLYCAN GLYCOSYLTRANSFERASE FTSW-RELATED"/>
    <property type="match status" value="1"/>
</dbReference>
<dbReference type="Proteomes" id="UP000228952">
    <property type="component" value="Unassembled WGS sequence"/>
</dbReference>
<evidence type="ECO:0000256" key="9">
    <source>
        <dbReference type="ARBA" id="ARBA00032370"/>
    </source>
</evidence>
<evidence type="ECO:0000256" key="14">
    <source>
        <dbReference type="ARBA" id="ARBA00044770"/>
    </source>
</evidence>
<dbReference type="PANTHER" id="PTHR30474">
    <property type="entry name" value="CELL CYCLE PROTEIN"/>
    <property type="match status" value="1"/>
</dbReference>
<feature type="transmembrane region" description="Helical" evidence="16">
    <location>
        <begin position="111"/>
        <end position="132"/>
    </location>
</feature>
<sequence length="142" mass="15525">QLRNILIGVGSGGLWGKGIGGSRLKYGYFVEVTAFTDSISAVIFEELGFILGSVFVGIYVYLFYLFVKVAESQQTQYQRLIMWGITIWFVIQTFMHFGANVALIPVKGTTLPFVSYGGSSMLAFGIAAGMAIRLCRNPSETA</sequence>
<dbReference type="EC" id="2.4.99.28" evidence="14"/>
<evidence type="ECO:0000256" key="15">
    <source>
        <dbReference type="ARBA" id="ARBA00049902"/>
    </source>
</evidence>
<feature type="non-terminal residue" evidence="17">
    <location>
        <position position="1"/>
    </location>
</feature>
<proteinExistence type="inferred from homology"/>
<gene>
    <name evidence="17" type="ORF">COX64_03630</name>
</gene>
<dbReference type="Pfam" id="PF01098">
    <property type="entry name" value="FTSW_RODA_SPOVE"/>
    <property type="match status" value="1"/>
</dbReference>
<feature type="transmembrane region" description="Helical" evidence="16">
    <location>
        <begin position="79"/>
        <end position="99"/>
    </location>
</feature>
<evidence type="ECO:0000256" key="4">
    <source>
        <dbReference type="ARBA" id="ARBA00022692"/>
    </source>
</evidence>
<organism evidence="17 18">
    <name type="scientific">Candidatus Dojkabacteria bacterium CG_4_10_14_0_2_um_filter_Dojkabacteria_WS6_41_15</name>
    <dbReference type="NCBI Taxonomy" id="2014249"/>
    <lineage>
        <taxon>Bacteria</taxon>
        <taxon>Candidatus Dojkabacteria</taxon>
    </lineage>
</organism>
<dbReference type="AlphaFoldDB" id="A0A2M7W1B5"/>
<keyword evidence="4 16" id="KW-0812">Transmembrane</keyword>
<comment type="subcellular location">
    <subcellularLocation>
        <location evidence="1">Membrane</location>
        <topology evidence="1">Multi-pass membrane protein</topology>
    </subcellularLocation>
</comment>
<dbReference type="GO" id="GO:0009252">
    <property type="term" value="P:peptidoglycan biosynthetic process"/>
    <property type="evidence" value="ECO:0007669"/>
    <property type="project" value="UniProtKB-KW"/>
</dbReference>
<reference evidence="18" key="1">
    <citation type="submission" date="2017-09" db="EMBL/GenBank/DDBJ databases">
        <title>Depth-based differentiation of microbial function through sediment-hosted aquifers and enrichment of novel symbionts in the deep terrestrial subsurface.</title>
        <authorList>
            <person name="Probst A.J."/>
            <person name="Ladd B."/>
            <person name="Jarett J.K."/>
            <person name="Geller-Mcgrath D.E."/>
            <person name="Sieber C.M.K."/>
            <person name="Emerson J.B."/>
            <person name="Anantharaman K."/>
            <person name="Thomas B.C."/>
            <person name="Malmstrom R."/>
            <person name="Stieglmeier M."/>
            <person name="Klingl A."/>
            <person name="Woyke T."/>
            <person name="Ryan C.M."/>
            <person name="Banfield J.F."/>
        </authorList>
    </citation>
    <scope>NUCLEOTIDE SEQUENCE [LARGE SCALE GENOMIC DNA]</scope>
</reference>
<evidence type="ECO:0000256" key="6">
    <source>
        <dbReference type="ARBA" id="ARBA00022984"/>
    </source>
</evidence>
<keyword evidence="8 16" id="KW-0472">Membrane</keyword>
<dbReference type="GO" id="GO:0051301">
    <property type="term" value="P:cell division"/>
    <property type="evidence" value="ECO:0007669"/>
    <property type="project" value="InterPro"/>
</dbReference>
<feature type="transmembrane region" description="Helical" evidence="16">
    <location>
        <begin position="47"/>
        <end position="67"/>
    </location>
</feature>
<evidence type="ECO:0000256" key="5">
    <source>
        <dbReference type="ARBA" id="ARBA00022960"/>
    </source>
</evidence>
<evidence type="ECO:0000256" key="3">
    <source>
        <dbReference type="ARBA" id="ARBA00022679"/>
    </source>
</evidence>
<comment type="catalytic activity">
    <reaction evidence="15">
        <text>[GlcNAc-(1-&gt;4)-Mur2Ac(oyl-L-Ala-gamma-D-Glu-L-Lys-D-Ala-D-Ala)](n)-di-trans,octa-cis-undecaprenyl diphosphate + beta-D-GlcNAc-(1-&gt;4)-Mur2Ac(oyl-L-Ala-gamma-D-Glu-L-Lys-D-Ala-D-Ala)-di-trans,octa-cis-undecaprenyl diphosphate = [GlcNAc-(1-&gt;4)-Mur2Ac(oyl-L-Ala-gamma-D-Glu-L-Lys-D-Ala-D-Ala)](n+1)-di-trans,octa-cis-undecaprenyl diphosphate + di-trans,octa-cis-undecaprenyl diphosphate + H(+)</text>
        <dbReference type="Rhea" id="RHEA:23708"/>
        <dbReference type="Rhea" id="RHEA-COMP:9602"/>
        <dbReference type="Rhea" id="RHEA-COMP:9603"/>
        <dbReference type="ChEBI" id="CHEBI:15378"/>
        <dbReference type="ChEBI" id="CHEBI:58405"/>
        <dbReference type="ChEBI" id="CHEBI:60033"/>
        <dbReference type="ChEBI" id="CHEBI:78435"/>
        <dbReference type="EC" id="2.4.99.28"/>
    </reaction>
</comment>
<evidence type="ECO:0000256" key="7">
    <source>
        <dbReference type="ARBA" id="ARBA00022989"/>
    </source>
</evidence>
<evidence type="ECO:0000256" key="13">
    <source>
        <dbReference type="ARBA" id="ARBA00041418"/>
    </source>
</evidence>
<keyword evidence="7 16" id="KW-1133">Transmembrane helix</keyword>
<evidence type="ECO:0000256" key="16">
    <source>
        <dbReference type="SAM" id="Phobius"/>
    </source>
</evidence>
<comment type="caution">
    <text evidence="17">The sequence shown here is derived from an EMBL/GenBank/DDBJ whole genome shotgun (WGS) entry which is preliminary data.</text>
</comment>
<dbReference type="GO" id="GO:0008360">
    <property type="term" value="P:regulation of cell shape"/>
    <property type="evidence" value="ECO:0007669"/>
    <property type="project" value="UniProtKB-KW"/>
</dbReference>
<evidence type="ECO:0000313" key="18">
    <source>
        <dbReference type="Proteomes" id="UP000228952"/>
    </source>
</evidence>
<evidence type="ECO:0000256" key="1">
    <source>
        <dbReference type="ARBA" id="ARBA00004141"/>
    </source>
</evidence>
<dbReference type="EMBL" id="PFQB01000095">
    <property type="protein sequence ID" value="PJA13103.1"/>
    <property type="molecule type" value="Genomic_DNA"/>
</dbReference>
<name>A0A2M7W1B5_9BACT</name>
<dbReference type="GO" id="GO:0032153">
    <property type="term" value="C:cell division site"/>
    <property type="evidence" value="ECO:0007669"/>
    <property type="project" value="TreeGrafter"/>
</dbReference>
<evidence type="ECO:0000313" key="17">
    <source>
        <dbReference type="EMBL" id="PJA13103.1"/>
    </source>
</evidence>